<evidence type="ECO:0000256" key="8">
    <source>
        <dbReference type="RuleBase" id="RU361169"/>
    </source>
</evidence>
<dbReference type="SUPFAM" id="SSF51126">
    <property type="entry name" value="Pectin lyase-like"/>
    <property type="match status" value="2"/>
</dbReference>
<evidence type="ECO:0000256" key="3">
    <source>
        <dbReference type="ARBA" id="ARBA00022512"/>
    </source>
</evidence>
<dbReference type="GO" id="GO:0004650">
    <property type="term" value="F:polygalacturonase activity"/>
    <property type="evidence" value="ECO:0007669"/>
    <property type="project" value="InterPro"/>
</dbReference>
<dbReference type="GO" id="GO:0071555">
    <property type="term" value="P:cell wall organization"/>
    <property type="evidence" value="ECO:0007669"/>
    <property type="project" value="UniProtKB-KW"/>
</dbReference>
<keyword evidence="3" id="KW-0134">Cell wall</keyword>
<dbReference type="Proteomes" id="UP000030645">
    <property type="component" value="Unassembled WGS sequence"/>
</dbReference>
<evidence type="ECO:0000313" key="10">
    <source>
        <dbReference type="EMBL" id="EXB53506.1"/>
    </source>
</evidence>
<feature type="compositionally biased region" description="Basic residues" evidence="9">
    <location>
        <begin position="190"/>
        <end position="212"/>
    </location>
</feature>
<dbReference type="EMBL" id="KE344092">
    <property type="protein sequence ID" value="EXB53506.1"/>
    <property type="molecule type" value="Genomic_DNA"/>
</dbReference>
<gene>
    <name evidence="10" type="ORF">L484_005936</name>
</gene>
<reference evidence="11" key="1">
    <citation type="submission" date="2013-01" db="EMBL/GenBank/DDBJ databases">
        <title>Draft Genome Sequence of a Mulberry Tree, Morus notabilis C.K. Schneid.</title>
        <authorList>
            <person name="He N."/>
            <person name="Zhao S."/>
        </authorList>
    </citation>
    <scope>NUCLEOTIDE SEQUENCE</scope>
</reference>
<evidence type="ECO:0000313" key="11">
    <source>
        <dbReference type="Proteomes" id="UP000030645"/>
    </source>
</evidence>
<keyword evidence="5 8" id="KW-0378">Hydrolase</keyword>
<dbReference type="GO" id="GO:0005975">
    <property type="term" value="P:carbohydrate metabolic process"/>
    <property type="evidence" value="ECO:0007669"/>
    <property type="project" value="InterPro"/>
</dbReference>
<evidence type="ECO:0000256" key="9">
    <source>
        <dbReference type="SAM" id="MobiDB-lite"/>
    </source>
</evidence>
<keyword evidence="11" id="KW-1185">Reference proteome</keyword>
<evidence type="ECO:0000256" key="5">
    <source>
        <dbReference type="ARBA" id="ARBA00022801"/>
    </source>
</evidence>
<protein>
    <recommendedName>
        <fullName evidence="12">Polygalacturonase</fullName>
    </recommendedName>
</protein>
<dbReference type="InterPro" id="IPR012334">
    <property type="entry name" value="Pectin_lyas_fold"/>
</dbReference>
<dbReference type="Pfam" id="PF00295">
    <property type="entry name" value="Glyco_hydro_28"/>
    <property type="match status" value="3"/>
</dbReference>
<comment type="subcellular location">
    <subcellularLocation>
        <location evidence="1">Secreted</location>
        <location evidence="1">Cell wall</location>
    </subcellularLocation>
</comment>
<feature type="region of interest" description="Disordered" evidence="9">
    <location>
        <begin position="71"/>
        <end position="244"/>
    </location>
</feature>
<keyword evidence="7" id="KW-0961">Cell wall biogenesis/degradation</keyword>
<proteinExistence type="inferred from homology"/>
<evidence type="ECO:0000256" key="4">
    <source>
        <dbReference type="ARBA" id="ARBA00022525"/>
    </source>
</evidence>
<dbReference type="Gene3D" id="2.160.20.10">
    <property type="entry name" value="Single-stranded right-handed beta-helix, Pectin lyase-like"/>
    <property type="match status" value="2"/>
</dbReference>
<evidence type="ECO:0000256" key="7">
    <source>
        <dbReference type="ARBA" id="ARBA00023316"/>
    </source>
</evidence>
<organism evidence="10 11">
    <name type="scientific">Morus notabilis</name>
    <dbReference type="NCBI Taxonomy" id="981085"/>
    <lineage>
        <taxon>Eukaryota</taxon>
        <taxon>Viridiplantae</taxon>
        <taxon>Streptophyta</taxon>
        <taxon>Embryophyta</taxon>
        <taxon>Tracheophyta</taxon>
        <taxon>Spermatophyta</taxon>
        <taxon>Magnoliopsida</taxon>
        <taxon>eudicotyledons</taxon>
        <taxon>Gunneridae</taxon>
        <taxon>Pentapetalae</taxon>
        <taxon>rosids</taxon>
        <taxon>fabids</taxon>
        <taxon>Rosales</taxon>
        <taxon>Moraceae</taxon>
        <taxon>Moreae</taxon>
        <taxon>Morus</taxon>
    </lineage>
</organism>
<keyword evidence="6 8" id="KW-0326">Glycosidase</keyword>
<feature type="compositionally biased region" description="Basic and acidic residues" evidence="9">
    <location>
        <begin position="226"/>
        <end position="236"/>
    </location>
</feature>
<comment type="similarity">
    <text evidence="2 8">Belongs to the glycosyl hydrolase 28 family.</text>
</comment>
<dbReference type="STRING" id="981085.W9R0H1"/>
<name>W9R0H1_9ROSA</name>
<dbReference type="PANTHER" id="PTHR31375">
    <property type="match status" value="1"/>
</dbReference>
<evidence type="ECO:0000256" key="2">
    <source>
        <dbReference type="ARBA" id="ARBA00008834"/>
    </source>
</evidence>
<accession>W9R0H1</accession>
<dbReference type="InterPro" id="IPR011050">
    <property type="entry name" value="Pectin_lyase_fold/virulence"/>
</dbReference>
<keyword evidence="4" id="KW-0964">Secreted</keyword>
<dbReference type="AlphaFoldDB" id="W9R0H1"/>
<evidence type="ECO:0008006" key="12">
    <source>
        <dbReference type="Google" id="ProtNLM"/>
    </source>
</evidence>
<evidence type="ECO:0000256" key="6">
    <source>
        <dbReference type="ARBA" id="ARBA00023295"/>
    </source>
</evidence>
<sequence>MNKASGSANNIKFLNIELNNADNPIIIDQHYCDVKKPCKEQTLIYDNIVENTRLKAEASCKNVELTDIGVVSPPCPHAQEGRENDTTPPPPVQPPVHDVEQPPPHDTAPPHVQQPGQGRNDTAPPPVQQPGQEKNDTAPPHVQQPGQGRNDTAPPPVQQPGQEKNDTAPPPVQQLGHATRPPVQRSRDHNNHHRGRHHNHRSHHHIRHHNNHKGGGPTRPPPVQRPVHDGNHKGGKNDTAPSVQQQETIIITKGGLRFNNQCLVLMTLELKGMAKMTQRMLCLLFDSIDNLVVEGGGTLNGNGDVWWKQSCRKHRSLMHGKCKLPSSTSNLHVTAPEDSPNTDGIHVKHTQDIQIDNCVIGTVLEAWDMEIRKPMFQT</sequence>
<evidence type="ECO:0000256" key="1">
    <source>
        <dbReference type="ARBA" id="ARBA00004191"/>
    </source>
</evidence>
<dbReference type="InterPro" id="IPR000743">
    <property type="entry name" value="Glyco_hydro_28"/>
</dbReference>